<dbReference type="Proteomes" id="UP001605036">
    <property type="component" value="Unassembled WGS sequence"/>
</dbReference>
<keyword evidence="3" id="KW-1185">Reference proteome</keyword>
<proteinExistence type="predicted"/>
<sequence length="316" mass="34925">MASVSPSLSFAGDVVAKRHLTKALWVERNVSSIAGWDSRLPGGMYSATASSVGFVVVGPKFATSFCLSRKGFLVVHSRGGRRVLLSRRLNCVGRNEGSGKEEARSGNDDDEVDEALNLDGQIPTSSDGFLKQVASSAYDLRRQFEQNVESSSYDVLESNPWRDSSKPVYVLAQDENRLLTMRTRRARSEVESELNMLFSKRGSRRGRQGRPSSQTRGDDEGTGPSGSDNRFRMLVEDVREGVLVFEDEEEATRYCSLLDGQGKGCVGIAELEAAEVFAVCQKTQRLAVLFRRDVFGVQGLQGWFWFSTSTGGLFFR</sequence>
<accession>A0ABD1Z7N0</accession>
<dbReference type="EMBL" id="JBHFFA010000002">
    <property type="protein sequence ID" value="KAL2643796.1"/>
    <property type="molecule type" value="Genomic_DNA"/>
</dbReference>
<dbReference type="PANTHER" id="PTHR37178:SF1">
    <property type="entry name" value="PLANT_PROTEIN"/>
    <property type="match status" value="1"/>
</dbReference>
<gene>
    <name evidence="2" type="ORF">R1flu_011383</name>
</gene>
<dbReference type="PANTHER" id="PTHR37178">
    <property type="entry name" value="PLANT/PROTEIN"/>
    <property type="match status" value="1"/>
</dbReference>
<organism evidence="2 3">
    <name type="scientific">Riccia fluitans</name>
    <dbReference type="NCBI Taxonomy" id="41844"/>
    <lineage>
        <taxon>Eukaryota</taxon>
        <taxon>Viridiplantae</taxon>
        <taxon>Streptophyta</taxon>
        <taxon>Embryophyta</taxon>
        <taxon>Marchantiophyta</taxon>
        <taxon>Marchantiopsida</taxon>
        <taxon>Marchantiidae</taxon>
        <taxon>Marchantiales</taxon>
        <taxon>Ricciaceae</taxon>
        <taxon>Riccia</taxon>
    </lineage>
</organism>
<protein>
    <submittedName>
        <fullName evidence="2">Uncharacterized protein</fullName>
    </submittedName>
</protein>
<evidence type="ECO:0000256" key="1">
    <source>
        <dbReference type="SAM" id="MobiDB-lite"/>
    </source>
</evidence>
<reference evidence="2 3" key="1">
    <citation type="submission" date="2024-09" db="EMBL/GenBank/DDBJ databases">
        <title>Chromosome-scale assembly of Riccia fluitans.</title>
        <authorList>
            <person name="Paukszto L."/>
            <person name="Sawicki J."/>
            <person name="Karawczyk K."/>
            <person name="Piernik-Szablinska J."/>
            <person name="Szczecinska M."/>
            <person name="Mazdziarz M."/>
        </authorList>
    </citation>
    <scope>NUCLEOTIDE SEQUENCE [LARGE SCALE GENOMIC DNA]</scope>
    <source>
        <strain evidence="2">Rf_01</strain>
        <tissue evidence="2">Aerial parts of the thallus</tissue>
    </source>
</reference>
<dbReference type="AlphaFoldDB" id="A0ABD1Z7N0"/>
<dbReference type="InterPro" id="IPR021503">
    <property type="entry name" value="DUF3110"/>
</dbReference>
<evidence type="ECO:0000313" key="2">
    <source>
        <dbReference type="EMBL" id="KAL2643796.1"/>
    </source>
</evidence>
<evidence type="ECO:0000313" key="3">
    <source>
        <dbReference type="Proteomes" id="UP001605036"/>
    </source>
</evidence>
<feature type="region of interest" description="Disordered" evidence="1">
    <location>
        <begin position="197"/>
        <end position="229"/>
    </location>
</feature>
<name>A0ABD1Z7N0_9MARC</name>
<dbReference type="Pfam" id="PF11360">
    <property type="entry name" value="DUF3110"/>
    <property type="match status" value="1"/>
</dbReference>
<comment type="caution">
    <text evidence="2">The sequence shown here is derived from an EMBL/GenBank/DDBJ whole genome shotgun (WGS) entry which is preliminary data.</text>
</comment>